<dbReference type="AlphaFoldDB" id="A0A2P5BU94"/>
<dbReference type="Proteomes" id="UP000237000">
    <property type="component" value="Unassembled WGS sequence"/>
</dbReference>
<name>A0A2P5BU94_TREOI</name>
<proteinExistence type="predicted"/>
<accession>A0A2P5BU94</accession>
<dbReference type="EMBL" id="JXTC01000460">
    <property type="protein sequence ID" value="PON52367.1"/>
    <property type="molecule type" value="Genomic_DNA"/>
</dbReference>
<organism evidence="1 2">
    <name type="scientific">Trema orientale</name>
    <name type="common">Charcoal tree</name>
    <name type="synonym">Celtis orientalis</name>
    <dbReference type="NCBI Taxonomy" id="63057"/>
    <lineage>
        <taxon>Eukaryota</taxon>
        <taxon>Viridiplantae</taxon>
        <taxon>Streptophyta</taxon>
        <taxon>Embryophyta</taxon>
        <taxon>Tracheophyta</taxon>
        <taxon>Spermatophyta</taxon>
        <taxon>Magnoliopsida</taxon>
        <taxon>eudicotyledons</taxon>
        <taxon>Gunneridae</taxon>
        <taxon>Pentapetalae</taxon>
        <taxon>rosids</taxon>
        <taxon>fabids</taxon>
        <taxon>Rosales</taxon>
        <taxon>Cannabaceae</taxon>
        <taxon>Trema</taxon>
    </lineage>
</organism>
<sequence>MMLAKARFHQSLTIFSQYCLEPLHMTWERFKIRLSREPDHELPKWYQLQVFMKGLNPTSRSWVEDRYRFPICEERPEDESYQMVEDMAKFDLECFYFKDSSRELEEEEPQDMLVDEEVEETNDLAASLIYISILLTESYLPLETPSQHYTLYKLEPKVKFCFEANHLKSR</sequence>
<evidence type="ECO:0000313" key="1">
    <source>
        <dbReference type="EMBL" id="PON52367.1"/>
    </source>
</evidence>
<gene>
    <name evidence="1" type="ORF">TorRG33x02_308530</name>
</gene>
<protein>
    <submittedName>
        <fullName evidence="1">Uncharacterized protein</fullName>
    </submittedName>
</protein>
<keyword evidence="2" id="KW-1185">Reference proteome</keyword>
<comment type="caution">
    <text evidence="1">The sequence shown here is derived from an EMBL/GenBank/DDBJ whole genome shotgun (WGS) entry which is preliminary data.</text>
</comment>
<dbReference type="InParanoid" id="A0A2P5BU94"/>
<dbReference type="OrthoDB" id="10392075at2759"/>
<reference evidence="2" key="1">
    <citation type="submission" date="2016-06" db="EMBL/GenBank/DDBJ databases">
        <title>Parallel loss of symbiosis genes in relatives of nitrogen-fixing non-legume Parasponia.</title>
        <authorList>
            <person name="Van Velzen R."/>
            <person name="Holmer R."/>
            <person name="Bu F."/>
            <person name="Rutten L."/>
            <person name="Van Zeijl A."/>
            <person name="Liu W."/>
            <person name="Santuari L."/>
            <person name="Cao Q."/>
            <person name="Sharma T."/>
            <person name="Shen D."/>
            <person name="Roswanjaya Y."/>
            <person name="Wardhani T."/>
            <person name="Kalhor M.S."/>
            <person name="Jansen J."/>
            <person name="Van den Hoogen J."/>
            <person name="Gungor B."/>
            <person name="Hartog M."/>
            <person name="Hontelez J."/>
            <person name="Verver J."/>
            <person name="Yang W.-C."/>
            <person name="Schijlen E."/>
            <person name="Repin R."/>
            <person name="Schilthuizen M."/>
            <person name="Schranz E."/>
            <person name="Heidstra R."/>
            <person name="Miyata K."/>
            <person name="Fedorova E."/>
            <person name="Kohlen W."/>
            <person name="Bisseling T."/>
            <person name="Smit S."/>
            <person name="Geurts R."/>
        </authorList>
    </citation>
    <scope>NUCLEOTIDE SEQUENCE [LARGE SCALE GENOMIC DNA]</scope>
    <source>
        <strain evidence="2">cv. RG33-2</strain>
    </source>
</reference>
<evidence type="ECO:0000313" key="2">
    <source>
        <dbReference type="Proteomes" id="UP000237000"/>
    </source>
</evidence>